<keyword evidence="3" id="KW-1185">Reference proteome</keyword>
<organism evidence="2 3">
    <name type="scientific">Dioszegia hungarica</name>
    <dbReference type="NCBI Taxonomy" id="4972"/>
    <lineage>
        <taxon>Eukaryota</taxon>
        <taxon>Fungi</taxon>
        <taxon>Dikarya</taxon>
        <taxon>Basidiomycota</taxon>
        <taxon>Agaricomycotina</taxon>
        <taxon>Tremellomycetes</taxon>
        <taxon>Tremellales</taxon>
        <taxon>Bulleribasidiaceae</taxon>
        <taxon>Dioszegia</taxon>
    </lineage>
</organism>
<keyword evidence="1" id="KW-0732">Signal</keyword>
<sequence length="598" mass="66581">MRARLAVFWAYFTSCSAYSTWCGKYYELAAPHTPPAPDSYFVFPKSSSTPLLDFRCTPASSIYISGDLHDLPEIIMDASLTYDVGLPVKGIRGELLQVQIFVDGVPITSAMVPLGSIGHMVSIPLEGVSPRVQARSLRCTVKLGSHEYTSHAELRYMPEKKAGSIVKLDRRTGGTWARRKGEWKSFIPFGWYDSIDTAETPSSQLFDWWSPSRPPTNAQRLDRAHSLGSNMIHPVPPGKTYQPDGPAAINAYFDRAEELGLWIMYDMRHALLDLASIEEQVLAFRDRPNLLTWYIADEPDGPPTPLDAVIKARDLIHRLDPYHPISLVLNCNDHYWTAFTAGTDILLADVYSIAINPIYSKKWSTPVTPTFGASGCDGCQGNFYDLADRLDSWEEKKRVTGRKRDLVTWVVPQAFDDQGEEFWWRVPEGREEAVQVILAWNHGVMGHCAWLASSSTPDLLNNASFIASHLYSQSSFLIDRAYSRRPIRTTQPLDGENGIDVASWTKPLSGGITETLVMAAQLNYIGPDARVDFGILGVKGKIKEVLFGGVYQDGGVRFRMGRISVAAVILRHVPEEDSLLAIGPPQLRMGIGQPMCIL</sequence>
<dbReference type="RefSeq" id="XP_052947215.1">
    <property type="nucleotide sequence ID" value="XM_053089423.1"/>
</dbReference>
<evidence type="ECO:0000313" key="3">
    <source>
        <dbReference type="Proteomes" id="UP001164286"/>
    </source>
</evidence>
<accession>A0AA38LWA5</accession>
<dbReference type="Gene3D" id="3.20.20.80">
    <property type="entry name" value="Glycosidases"/>
    <property type="match status" value="1"/>
</dbReference>
<protein>
    <submittedName>
        <fullName evidence="2">Uncharacterized protein</fullName>
    </submittedName>
</protein>
<reference evidence="2" key="1">
    <citation type="journal article" date="2022" name="G3 (Bethesda)">
        <title>High quality genome of the basidiomycete yeast Dioszegia hungarica PDD-24b-2 isolated from cloud water.</title>
        <authorList>
            <person name="Jarrige D."/>
            <person name="Haridas S."/>
            <person name="Bleykasten-Grosshans C."/>
            <person name="Joly M."/>
            <person name="Nadalig T."/>
            <person name="Sancelme M."/>
            <person name="Vuilleumier S."/>
            <person name="Grigoriev I.V."/>
            <person name="Amato P."/>
            <person name="Bringel F."/>
        </authorList>
    </citation>
    <scope>NUCLEOTIDE SEQUENCE</scope>
    <source>
        <strain evidence="2">PDD-24b-2</strain>
    </source>
</reference>
<dbReference type="EMBL" id="JAKWFO010000004">
    <property type="protein sequence ID" value="KAI9637438.1"/>
    <property type="molecule type" value="Genomic_DNA"/>
</dbReference>
<evidence type="ECO:0000256" key="1">
    <source>
        <dbReference type="SAM" id="SignalP"/>
    </source>
</evidence>
<name>A0AA38LWA5_9TREE</name>
<dbReference type="GeneID" id="77728628"/>
<comment type="caution">
    <text evidence="2">The sequence shown here is derived from an EMBL/GenBank/DDBJ whole genome shotgun (WGS) entry which is preliminary data.</text>
</comment>
<dbReference type="Proteomes" id="UP001164286">
    <property type="component" value="Unassembled WGS sequence"/>
</dbReference>
<evidence type="ECO:0000313" key="2">
    <source>
        <dbReference type="EMBL" id="KAI9637438.1"/>
    </source>
</evidence>
<gene>
    <name evidence="2" type="ORF">MKK02DRAFT_36418</name>
</gene>
<feature type="chain" id="PRO_5041209060" evidence="1">
    <location>
        <begin position="18"/>
        <end position="598"/>
    </location>
</feature>
<dbReference type="AlphaFoldDB" id="A0AA38LWA5"/>
<dbReference type="InterPro" id="IPR017853">
    <property type="entry name" value="GH"/>
</dbReference>
<proteinExistence type="predicted"/>
<feature type="signal peptide" evidence="1">
    <location>
        <begin position="1"/>
        <end position="17"/>
    </location>
</feature>
<dbReference type="SUPFAM" id="SSF51445">
    <property type="entry name" value="(Trans)glycosidases"/>
    <property type="match status" value="1"/>
</dbReference>